<dbReference type="InterPro" id="IPR050557">
    <property type="entry name" value="RTX_toxin/Mannuronan_C5-epim"/>
</dbReference>
<dbReference type="InterPro" id="IPR001343">
    <property type="entry name" value="Hemolysn_Ca-bd"/>
</dbReference>
<keyword evidence="2" id="KW-0964">Secreted</keyword>
<dbReference type="GO" id="GO:0005509">
    <property type="term" value="F:calcium ion binding"/>
    <property type="evidence" value="ECO:0007669"/>
    <property type="project" value="InterPro"/>
</dbReference>
<evidence type="ECO:0000313" key="5">
    <source>
        <dbReference type="Proteomes" id="UP000234530"/>
    </source>
</evidence>
<dbReference type="OrthoDB" id="7771506at2"/>
<protein>
    <submittedName>
        <fullName evidence="4">Type I secretion protein</fullName>
    </submittedName>
</protein>
<evidence type="ECO:0000256" key="3">
    <source>
        <dbReference type="SAM" id="MobiDB-lite"/>
    </source>
</evidence>
<dbReference type="InterPro" id="IPR011049">
    <property type="entry name" value="Serralysin-like_metalloprot_C"/>
</dbReference>
<feature type="region of interest" description="Disordered" evidence="3">
    <location>
        <begin position="72"/>
        <end position="187"/>
    </location>
</feature>
<dbReference type="GO" id="GO:0005576">
    <property type="term" value="C:extracellular region"/>
    <property type="evidence" value="ECO:0007669"/>
    <property type="project" value="UniProtKB-SubCell"/>
</dbReference>
<dbReference type="PRINTS" id="PR00313">
    <property type="entry name" value="CABNDNGRPT"/>
</dbReference>
<dbReference type="KEGG" id="pzh:CX676_17975"/>
<evidence type="ECO:0000313" key="4">
    <source>
        <dbReference type="EMBL" id="AUH66447.1"/>
    </source>
</evidence>
<proteinExistence type="predicted"/>
<gene>
    <name evidence="4" type="ORF">CX676_17975</name>
</gene>
<feature type="region of interest" description="Disordered" evidence="3">
    <location>
        <begin position="25"/>
        <end position="47"/>
    </location>
</feature>
<reference evidence="4 5" key="1">
    <citation type="journal article" date="2013" name="Antonie Van Leeuwenhoek">
        <title>Paracoccus zhejiangensis sp. nov., isolated from activated sludge in wastewater-treatment system.</title>
        <authorList>
            <person name="Wu Z.G."/>
            <person name="Zhang D.F."/>
            <person name="Liu Y.L."/>
            <person name="Wang F."/>
            <person name="Jiang X."/>
            <person name="Li C."/>
            <person name="Li S.P."/>
            <person name="Hong Q."/>
            <person name="Li W.J."/>
        </authorList>
    </citation>
    <scope>NUCLEOTIDE SEQUENCE [LARGE SCALE GENOMIC DNA]</scope>
    <source>
        <strain evidence="4 5">J6</strain>
    </source>
</reference>
<dbReference type="PROSITE" id="PS00330">
    <property type="entry name" value="HEMOLYSIN_CALCIUM"/>
    <property type="match status" value="2"/>
</dbReference>
<accession>A0A2H5F4I9</accession>
<dbReference type="AlphaFoldDB" id="A0A2H5F4I9"/>
<feature type="compositionally biased region" description="Basic and acidic residues" evidence="3">
    <location>
        <begin position="77"/>
        <end position="87"/>
    </location>
</feature>
<dbReference type="Proteomes" id="UP000234530">
    <property type="component" value="Chromosome"/>
</dbReference>
<dbReference type="Pfam" id="PF00353">
    <property type="entry name" value="HemolysinCabind"/>
    <property type="match status" value="4"/>
</dbReference>
<dbReference type="PANTHER" id="PTHR38340:SF1">
    <property type="entry name" value="S-LAYER PROTEIN"/>
    <property type="match status" value="1"/>
</dbReference>
<dbReference type="EMBL" id="CP025430">
    <property type="protein sequence ID" value="AUH66447.1"/>
    <property type="molecule type" value="Genomic_DNA"/>
</dbReference>
<evidence type="ECO:0000256" key="1">
    <source>
        <dbReference type="ARBA" id="ARBA00004613"/>
    </source>
</evidence>
<dbReference type="PANTHER" id="PTHR38340">
    <property type="entry name" value="S-LAYER PROTEIN"/>
    <property type="match status" value="1"/>
</dbReference>
<keyword evidence="5" id="KW-1185">Reference proteome</keyword>
<organism evidence="4 5">
    <name type="scientific">Paracoccus zhejiangensis</name>
    <dbReference type="NCBI Taxonomy" id="1077935"/>
    <lineage>
        <taxon>Bacteria</taxon>
        <taxon>Pseudomonadati</taxon>
        <taxon>Pseudomonadota</taxon>
        <taxon>Alphaproteobacteria</taxon>
        <taxon>Rhodobacterales</taxon>
        <taxon>Paracoccaceae</taxon>
        <taxon>Paracoccus</taxon>
    </lineage>
</organism>
<dbReference type="Gene3D" id="2.150.10.10">
    <property type="entry name" value="Serralysin-like metalloprotease, C-terminal"/>
    <property type="match status" value="3"/>
</dbReference>
<name>A0A2H5F4I9_9RHOB</name>
<dbReference type="RefSeq" id="WP_101754419.1">
    <property type="nucleotide sequence ID" value="NZ_CP025430.1"/>
</dbReference>
<comment type="subcellular location">
    <subcellularLocation>
        <location evidence="1">Secreted</location>
    </subcellularLocation>
</comment>
<dbReference type="SUPFAM" id="SSF51120">
    <property type="entry name" value="beta-Roll"/>
    <property type="match status" value="1"/>
</dbReference>
<sequence>MLMIAGLIGLMLVGVAVDLGIAANGSPSDEDEGDDPQAALPAGPGEGEEALEFAPDGLQIGTEFFDAMMGDGADDLLEGREGADDLRGGQGDDTLRGGDGDDWIQGESDFGPGGDDRLEGGTGDDLLAGQGGDDTIQGGAGADSIQGGDGDDLLEGGEGRDWVDGGAGNDRLVSGPGEDDLTGGAGDDLLIGNDGVETSWLHGGSGNDTLAAGAGDFAEGQEGDDVYIVHPGDGPLPVIAGLDGRADRLELQLPDEMERAVVDLADAHDGGLLLRVNGTAVARLVGAVHVDGLQVQVHQREV</sequence>
<evidence type="ECO:0000256" key="2">
    <source>
        <dbReference type="ARBA" id="ARBA00022525"/>
    </source>
</evidence>
<dbReference type="InterPro" id="IPR018511">
    <property type="entry name" value="Hemolysin-typ_Ca-bd_CS"/>
</dbReference>